<dbReference type="EMBL" id="KN832874">
    <property type="protein sequence ID" value="KIN03041.1"/>
    <property type="molecule type" value="Genomic_DNA"/>
</dbReference>
<organism evidence="4 5">
    <name type="scientific">Oidiodendron maius (strain Zn)</name>
    <dbReference type="NCBI Taxonomy" id="913774"/>
    <lineage>
        <taxon>Eukaryota</taxon>
        <taxon>Fungi</taxon>
        <taxon>Dikarya</taxon>
        <taxon>Ascomycota</taxon>
        <taxon>Pezizomycotina</taxon>
        <taxon>Leotiomycetes</taxon>
        <taxon>Leotiomycetes incertae sedis</taxon>
        <taxon>Myxotrichaceae</taxon>
        <taxon>Oidiodendron</taxon>
    </lineage>
</organism>
<feature type="chain" id="PRO_5002178033" description="Intradiol ring-cleavage dioxygenases domain-containing protein" evidence="2">
    <location>
        <begin position="21"/>
        <end position="377"/>
    </location>
</feature>
<feature type="compositionally biased region" description="Polar residues" evidence="1">
    <location>
        <begin position="364"/>
        <end position="377"/>
    </location>
</feature>
<reference evidence="4 5" key="1">
    <citation type="submission" date="2014-04" db="EMBL/GenBank/DDBJ databases">
        <authorList>
            <consortium name="DOE Joint Genome Institute"/>
            <person name="Kuo A."/>
            <person name="Martino E."/>
            <person name="Perotto S."/>
            <person name="Kohler A."/>
            <person name="Nagy L.G."/>
            <person name="Floudas D."/>
            <person name="Copeland A."/>
            <person name="Barry K.W."/>
            <person name="Cichocki N."/>
            <person name="Veneault-Fourrey C."/>
            <person name="LaButti K."/>
            <person name="Lindquist E.A."/>
            <person name="Lipzen A."/>
            <person name="Lundell T."/>
            <person name="Morin E."/>
            <person name="Murat C."/>
            <person name="Sun H."/>
            <person name="Tunlid A."/>
            <person name="Henrissat B."/>
            <person name="Grigoriev I.V."/>
            <person name="Hibbett D.S."/>
            <person name="Martin F."/>
            <person name="Nordberg H.P."/>
            <person name="Cantor M.N."/>
            <person name="Hua S.X."/>
        </authorList>
    </citation>
    <scope>NUCLEOTIDE SEQUENCE [LARGE SCALE GENOMIC DNA]</scope>
    <source>
        <strain evidence="4 5">Zn</strain>
    </source>
</reference>
<dbReference type="Proteomes" id="UP000054321">
    <property type="component" value="Unassembled WGS sequence"/>
</dbReference>
<evidence type="ECO:0000256" key="1">
    <source>
        <dbReference type="SAM" id="MobiDB-lite"/>
    </source>
</evidence>
<dbReference type="PANTHER" id="PTHR34315">
    <property type="match status" value="1"/>
</dbReference>
<dbReference type="SUPFAM" id="SSF49482">
    <property type="entry name" value="Aromatic compound dioxygenase"/>
    <property type="match status" value="1"/>
</dbReference>
<protein>
    <recommendedName>
        <fullName evidence="3">Intradiol ring-cleavage dioxygenases domain-containing protein</fullName>
    </recommendedName>
</protein>
<dbReference type="OrthoDB" id="121380at2759"/>
<evidence type="ECO:0000313" key="4">
    <source>
        <dbReference type="EMBL" id="KIN03041.1"/>
    </source>
</evidence>
<dbReference type="InterPro" id="IPR015889">
    <property type="entry name" value="Intradiol_dOase_core"/>
</dbReference>
<dbReference type="Gene3D" id="2.60.130.10">
    <property type="entry name" value="Aromatic compound dioxygenase"/>
    <property type="match status" value="1"/>
</dbReference>
<dbReference type="STRING" id="913774.A0A0C3H4C7"/>
<keyword evidence="5" id="KW-1185">Reference proteome</keyword>
<dbReference type="AlphaFoldDB" id="A0A0C3H4C7"/>
<dbReference type="GO" id="GO:0016702">
    <property type="term" value="F:oxidoreductase activity, acting on single donors with incorporation of molecular oxygen, incorporation of two atoms of oxygen"/>
    <property type="evidence" value="ECO:0007669"/>
    <property type="project" value="InterPro"/>
</dbReference>
<evidence type="ECO:0000313" key="5">
    <source>
        <dbReference type="Proteomes" id="UP000054321"/>
    </source>
</evidence>
<dbReference type="PANTHER" id="PTHR34315:SF1">
    <property type="entry name" value="INTRADIOL RING-CLEAVAGE DIOXYGENASES DOMAIN-CONTAINING PROTEIN-RELATED"/>
    <property type="match status" value="1"/>
</dbReference>
<evidence type="ECO:0000259" key="3">
    <source>
        <dbReference type="Pfam" id="PF00775"/>
    </source>
</evidence>
<keyword evidence="2" id="KW-0732">Signal</keyword>
<dbReference type="Pfam" id="PF00775">
    <property type="entry name" value="Dioxygenase_C"/>
    <property type="match status" value="1"/>
</dbReference>
<feature type="compositionally biased region" description="Gly residues" evidence="1">
    <location>
        <begin position="346"/>
        <end position="355"/>
    </location>
</feature>
<name>A0A0C3H4C7_OIDMZ</name>
<dbReference type="InParanoid" id="A0A0C3H4C7"/>
<evidence type="ECO:0000256" key="2">
    <source>
        <dbReference type="SAM" id="SignalP"/>
    </source>
</evidence>
<feature type="signal peptide" evidence="2">
    <location>
        <begin position="1"/>
        <end position="20"/>
    </location>
</feature>
<dbReference type="InterPro" id="IPR000627">
    <property type="entry name" value="Intradiol_dOase_C"/>
</dbReference>
<reference evidence="5" key="2">
    <citation type="submission" date="2015-01" db="EMBL/GenBank/DDBJ databases">
        <title>Evolutionary Origins and Diversification of the Mycorrhizal Mutualists.</title>
        <authorList>
            <consortium name="DOE Joint Genome Institute"/>
            <consortium name="Mycorrhizal Genomics Consortium"/>
            <person name="Kohler A."/>
            <person name="Kuo A."/>
            <person name="Nagy L.G."/>
            <person name="Floudas D."/>
            <person name="Copeland A."/>
            <person name="Barry K.W."/>
            <person name="Cichocki N."/>
            <person name="Veneault-Fourrey C."/>
            <person name="LaButti K."/>
            <person name="Lindquist E.A."/>
            <person name="Lipzen A."/>
            <person name="Lundell T."/>
            <person name="Morin E."/>
            <person name="Murat C."/>
            <person name="Riley R."/>
            <person name="Ohm R."/>
            <person name="Sun H."/>
            <person name="Tunlid A."/>
            <person name="Henrissat B."/>
            <person name="Grigoriev I.V."/>
            <person name="Hibbett D.S."/>
            <person name="Martin F."/>
        </authorList>
    </citation>
    <scope>NUCLEOTIDE SEQUENCE [LARGE SCALE GENOMIC DNA]</scope>
    <source>
        <strain evidence="5">Zn</strain>
    </source>
</reference>
<gene>
    <name evidence="4" type="ORF">OIDMADRAFT_195634</name>
</gene>
<proteinExistence type="predicted"/>
<dbReference type="HOGENOM" id="CLU_027719_0_1_1"/>
<feature type="domain" description="Intradiol ring-cleavage dioxygenases" evidence="3">
    <location>
        <begin position="124"/>
        <end position="226"/>
    </location>
</feature>
<feature type="region of interest" description="Disordered" evidence="1">
    <location>
        <begin position="346"/>
        <end position="377"/>
    </location>
</feature>
<sequence length="377" mass="40060">MHFSTPILCCLAVLTSPILAHPGHDLSQEIKERATFIEATKRSDLSHCAAKIKERGLEKRNAVRRSATVKSSMQKRGLKKRDLSTVLAASHNETSAGYTSNTSEDTLFSGNNSCILTPEVTQGPYYVAGEYYRRDVRDSQEGVDLVIDTQVIDVDTCEPVPDVHIEIWHCNSTGVYSGIVASGNGVGSSDPSNVNATFLRGVQTTDSDGVAQFETVFPGHYTGRATHVHVMVHMNGTVRANNTWSGAVAAHVGQMFFDQTLISQVEAVTPYSTNTQTVTENADDSILSSETGNDVDPMMEYTLLGDTIEDGLFAWLAFGINTTYATTITPAATLYASGGVENTSSGGPGGNGTIGNGTFPSGAGFNSSSLPPTSTAV</sequence>
<dbReference type="GO" id="GO:0008199">
    <property type="term" value="F:ferric iron binding"/>
    <property type="evidence" value="ECO:0007669"/>
    <property type="project" value="InterPro"/>
</dbReference>
<dbReference type="CDD" id="cd03457">
    <property type="entry name" value="intradiol_dioxygenase_like"/>
    <property type="match status" value="1"/>
</dbReference>
<accession>A0A0C3H4C7</accession>